<reference evidence="4" key="1">
    <citation type="journal article" date="2015" name="Nature">
        <title>Complex archaea that bridge the gap between prokaryotes and eukaryotes.</title>
        <authorList>
            <person name="Spang A."/>
            <person name="Saw J.H."/>
            <person name="Jorgensen S.L."/>
            <person name="Zaremba-Niedzwiedzka K."/>
            <person name="Martijn J."/>
            <person name="Lind A.E."/>
            <person name="van Eijk R."/>
            <person name="Schleper C."/>
            <person name="Guy L."/>
            <person name="Ettema T.J."/>
        </authorList>
    </citation>
    <scope>NUCLEOTIDE SEQUENCE</scope>
</reference>
<keyword evidence="2" id="KW-0812">Transmembrane</keyword>
<dbReference type="InterPro" id="IPR036322">
    <property type="entry name" value="WD40_repeat_dom_sf"/>
</dbReference>
<protein>
    <recommendedName>
        <fullName evidence="3">Yeast cell wall synthesis Kre9/Knh1-like N-terminal domain-containing protein</fullName>
    </recommendedName>
</protein>
<dbReference type="AlphaFoldDB" id="A0A0F9NZV5"/>
<dbReference type="EMBL" id="LAZR01006152">
    <property type="protein sequence ID" value="KKM94345.1"/>
    <property type="molecule type" value="Genomic_DNA"/>
</dbReference>
<keyword evidence="2" id="KW-0472">Membrane</keyword>
<comment type="caution">
    <text evidence="4">The sequence shown here is derived from an EMBL/GenBank/DDBJ whole genome shotgun (WGS) entry which is preliminary data.</text>
</comment>
<name>A0A0F9NZV5_9ZZZZ</name>
<sequence length="800" mass="88547">MWAGPLGQDTPLRGGLTAFNISQIISGEITVNTLYLHAKALLNNEHADEFSWVYDFDSSGDKLITAGLDGNFTQMDNKLEFFEKQPNGAIISTANIIFPETDWRPVTVLINDDLVYTIDSKTAQFLVINATDWNNPYIMLNSNFSLNIDPFPFPWGGVELYPRFLQKSDNISVLYDGFKKILLFNITDPLNPFQISNSINLTAGIFDLRVQGNKLYAAQGQHGLSIYNLSDPTNPSLINKFSSYGGDLNAIVPYNDSAIFVGDVNGTITLLNTESEEMSVILEVPSCTSLAIDLSANILVIGTESYGDQVYSISDPLNPQFLASTSEESYGGRKPEVSSPFAQYIQLFNVFGGDPLTDWGQLYSNIHFLANDTDGKTHQFMSSINPNILLLYNDTNQDGILTLNVTRDENATTMVTELGFVDDIFAVPAFKANGAEFSEPQILERDGLPAVYVEVIIKDYVMYTQPDDLVVDLLVGQFSRYSNVNWIPGVNKNITFDITTGFWITYNEGNYSIKIDTIINDWDFSQLGELPSNLNLFLGSMTSLSKYTAPGGGWPQNVLLPSEVSNDTYGQKFGWEGGLIALSTMANNYTKTNQTGTYNLKTAKSAIIDYTDRNNQEIIGDSTHVFNWILGANFKIDNTTSSIEYDPELTLVTALNFENVAEEPGDSITVTNPSGLVPWETGTAHSITWASTGSITNVKIELYISGAFDSTITSDTLNDGELPWTIPSGLANSSQYQIKITDVSNLTTYDYSDYFEIYTLNDPNGSSPSISFGYFYILPLLFGIILLALISNRKYQKHKT</sequence>
<dbReference type="Gene3D" id="2.130.10.10">
    <property type="entry name" value="YVTN repeat-like/Quinoprotein amine dehydrogenase"/>
    <property type="match status" value="1"/>
</dbReference>
<keyword evidence="1" id="KW-0732">Signal</keyword>
<feature type="transmembrane region" description="Helical" evidence="2">
    <location>
        <begin position="772"/>
        <end position="790"/>
    </location>
</feature>
<dbReference type="InterPro" id="IPR018466">
    <property type="entry name" value="Kre9/Knh1-like_N"/>
</dbReference>
<feature type="domain" description="Yeast cell wall synthesis Kre9/Knh1-like N-terminal" evidence="3">
    <location>
        <begin position="673"/>
        <end position="757"/>
    </location>
</feature>
<dbReference type="InterPro" id="IPR015943">
    <property type="entry name" value="WD40/YVTN_repeat-like_dom_sf"/>
</dbReference>
<evidence type="ECO:0000259" key="3">
    <source>
        <dbReference type="Pfam" id="PF10342"/>
    </source>
</evidence>
<proteinExistence type="predicted"/>
<dbReference type="Pfam" id="PF10342">
    <property type="entry name" value="Kre9_KNH"/>
    <property type="match status" value="1"/>
</dbReference>
<dbReference type="SUPFAM" id="SSF50978">
    <property type="entry name" value="WD40 repeat-like"/>
    <property type="match status" value="1"/>
</dbReference>
<evidence type="ECO:0000256" key="1">
    <source>
        <dbReference type="ARBA" id="ARBA00022729"/>
    </source>
</evidence>
<evidence type="ECO:0000256" key="2">
    <source>
        <dbReference type="SAM" id="Phobius"/>
    </source>
</evidence>
<accession>A0A0F9NZV5</accession>
<organism evidence="4">
    <name type="scientific">marine sediment metagenome</name>
    <dbReference type="NCBI Taxonomy" id="412755"/>
    <lineage>
        <taxon>unclassified sequences</taxon>
        <taxon>metagenomes</taxon>
        <taxon>ecological metagenomes</taxon>
    </lineage>
</organism>
<gene>
    <name evidence="4" type="ORF">LCGC14_1199250</name>
</gene>
<keyword evidence="2" id="KW-1133">Transmembrane helix</keyword>
<evidence type="ECO:0000313" key="4">
    <source>
        <dbReference type="EMBL" id="KKM94345.1"/>
    </source>
</evidence>